<dbReference type="InterPro" id="IPR055180">
    <property type="entry name" value="HsdR_RecA-like_helicase_dom_2"/>
</dbReference>
<dbReference type="PANTHER" id="PTHR42927:SF1">
    <property type="entry name" value="HELICASE SUPERFAMILY 1 AND 2 DOMAIN-CONTAINING PROTEIN"/>
    <property type="match status" value="1"/>
</dbReference>
<dbReference type="AlphaFoldDB" id="A0A533QF85"/>
<gene>
    <name evidence="2" type="ORF">JETT_0253</name>
</gene>
<protein>
    <submittedName>
        <fullName evidence="2">Type I restriction-modification system, restriction subunit R</fullName>
    </submittedName>
</protein>
<dbReference type="Gene3D" id="3.40.50.300">
    <property type="entry name" value="P-loop containing nucleotide triphosphate hydrolases"/>
    <property type="match status" value="1"/>
</dbReference>
<dbReference type="EMBL" id="SULG01000003">
    <property type="protein sequence ID" value="TLD43435.1"/>
    <property type="molecule type" value="Genomic_DNA"/>
</dbReference>
<dbReference type="Proteomes" id="UP000319783">
    <property type="component" value="Unassembled WGS sequence"/>
</dbReference>
<evidence type="ECO:0000313" key="2">
    <source>
        <dbReference type="EMBL" id="TLD43435.1"/>
    </source>
</evidence>
<evidence type="ECO:0000313" key="3">
    <source>
        <dbReference type="Proteomes" id="UP000319783"/>
    </source>
</evidence>
<name>A0A533QF85_9BACT</name>
<comment type="caution">
    <text evidence="2">The sequence shown here is derived from an EMBL/GenBank/DDBJ whole genome shotgun (WGS) entry which is preliminary data.</text>
</comment>
<feature type="domain" description="Restriction endonuclease type I HsdR second RecA-like helicase" evidence="1">
    <location>
        <begin position="9"/>
        <end position="65"/>
    </location>
</feature>
<dbReference type="InterPro" id="IPR027417">
    <property type="entry name" value="P-loop_NTPase"/>
</dbReference>
<organism evidence="2 3">
    <name type="scientific">Candidatus Jettenia ecosi</name>
    <dbReference type="NCBI Taxonomy" id="2494326"/>
    <lineage>
        <taxon>Bacteria</taxon>
        <taxon>Pseudomonadati</taxon>
        <taxon>Planctomycetota</taxon>
        <taxon>Candidatus Brocadiia</taxon>
        <taxon>Candidatus Brocadiales</taxon>
        <taxon>Candidatus Brocadiaceae</taxon>
        <taxon>Candidatus Jettenia</taxon>
    </lineage>
</organism>
<sequence length="358" mass="42351">MNKLGEKELPERFSTPEYQILLVADKYQYGFDQPLLHTMYVDKKLSGVRAVQTLSRLNRMCPGKEDTFVLDFANDRQTIIDSFQPYYELTTMAETTDLNHLYDLKGITDKAQVYYQSEVDAFSKVFYKPDNVSVKDQAKLYAYVDPAVDRYKELEEEPQDEFKKSMTSFVRLYSFLSQIMPFQDRELEKLYSYGCFLLTKLPKIDYTERLKLDNEVALEYYRLQKIAEGNLVLQVQGEHGLNPTMEAGISKPKDEKDKLSNIIQLLNDKFRTDFTEADRLYFEQIAQALYENEELRVRAKNNPIENFKYAFEEVFIQTLIDRMDANQDIFEKIMENSEFKQDVKEWLTKKIYERFNEG</sequence>
<proteinExistence type="predicted"/>
<accession>A0A533QF85</accession>
<dbReference type="PANTHER" id="PTHR42927">
    <property type="entry name" value="HELICASE SUPERFAMILY 1 AND 2 DOMAIN-CONTAINING PROTEIN"/>
    <property type="match status" value="1"/>
</dbReference>
<evidence type="ECO:0000259" key="1">
    <source>
        <dbReference type="Pfam" id="PF22679"/>
    </source>
</evidence>
<reference evidence="2 3" key="1">
    <citation type="submission" date="2019-04" db="EMBL/GenBank/DDBJ databases">
        <title>Genome of a novel bacterium Candidatus Jettenia ecosi reconstructed from metagenome of an anammox bioreactor.</title>
        <authorList>
            <person name="Mardanov A.V."/>
            <person name="Beletsky A.V."/>
            <person name="Ravin N.V."/>
            <person name="Botchkova E.A."/>
            <person name="Litti Y.V."/>
            <person name="Nozhevnikova A.N."/>
        </authorList>
    </citation>
    <scope>NUCLEOTIDE SEQUENCE [LARGE SCALE GENOMIC DNA]</scope>
    <source>
        <strain evidence="2">J2</strain>
    </source>
</reference>
<dbReference type="Pfam" id="PF22679">
    <property type="entry name" value="T1R_D3-like"/>
    <property type="match status" value="1"/>
</dbReference>